<evidence type="ECO:0000256" key="7">
    <source>
        <dbReference type="ARBA" id="ARBA00022801"/>
    </source>
</evidence>
<evidence type="ECO:0000313" key="19">
    <source>
        <dbReference type="EMBL" id="MYZ46497.1"/>
    </source>
</evidence>
<dbReference type="InterPro" id="IPR017853">
    <property type="entry name" value="GH"/>
</dbReference>
<keyword evidence="6" id="KW-0963">Cytoplasm</keyword>
<gene>
    <name evidence="19" type="primary">treZ</name>
    <name evidence="19" type="ORF">E4O86_02020</name>
</gene>
<sequence>MTSGAPSGLLPRDSDHPPRRLPIGAEPGQDGTSFRVWAPSRERVAVTLMNGGTHPLAREASGHFSGFVRGIRPGARYGFSFPGECEIAPDPASRWQPDGPEGWSVVVDPAFAWTDDAWPGLQLEGQVLCEIHVGTLTPEGTWRAAAERLRDFRDVGITALEIMPVADHPGRFGWGYDGVALFAPNHNYGTPEDFRRFVDEAHRQGVGVVLDVVYNHFGPEGGSHHRFARTWWNREIDSEWGAALNFDRPGSEGVREFVLANVRCLIGEYHLDGLRIDATQAFHDGSGEHILSLVSRACRDAAGGRRVLVLGENEPQQASLMRPPAENGSGFDALWNDDFHHSALVAATGRREAYFTDHQGTPQELVSAAKYGYLFQGQRYSWQDKGRGSPAFDIPRRRFIDYLENHDQLANQGRGHRLHQMTSPGRFRALTALQLLLPGTPLLFQGAHFCSSKPFLYFADFGGELGERIRSGRLDFVRQFASLAAPDSEGTLPDPAAPETFESCKLDWSESERNSSAVALHRDLISLRRSDPVLTAPGTRLDGAVVDKQAFVLRFFGATGEDRLLVVNLGSQVNRDSIAEPLVAPPAGSRWQIVWSSEDPRYGGAGTPPVESDRGWRMPAEAAILMGPAHVES</sequence>
<dbReference type="Pfam" id="PF11941">
    <property type="entry name" value="DUF3459"/>
    <property type="match status" value="1"/>
</dbReference>
<dbReference type="CDD" id="cd02853">
    <property type="entry name" value="E_set_MTHase_like_N"/>
    <property type="match status" value="1"/>
</dbReference>
<dbReference type="InterPro" id="IPR044901">
    <property type="entry name" value="Trehalose_TreZ_E-set_sf"/>
</dbReference>
<evidence type="ECO:0000256" key="2">
    <source>
        <dbReference type="ARBA" id="ARBA00005199"/>
    </source>
</evidence>
<dbReference type="NCBIfam" id="TIGR02402">
    <property type="entry name" value="trehalose_TreZ"/>
    <property type="match status" value="1"/>
</dbReference>
<evidence type="ECO:0000256" key="1">
    <source>
        <dbReference type="ARBA" id="ARBA00004496"/>
    </source>
</evidence>
<name>A0A964T2Q7_9HYPH</name>
<dbReference type="AlphaFoldDB" id="A0A964T2Q7"/>
<comment type="similarity">
    <text evidence="3 14">Belongs to the glycosyl hydrolase 13 family.</text>
</comment>
<dbReference type="OrthoDB" id="9800174at2"/>
<evidence type="ECO:0000256" key="15">
    <source>
        <dbReference type="PIRSR" id="PIRSR006337-1"/>
    </source>
</evidence>
<dbReference type="Pfam" id="PF00128">
    <property type="entry name" value="Alpha-amylase"/>
    <property type="match status" value="1"/>
</dbReference>
<dbReference type="Pfam" id="PF02922">
    <property type="entry name" value="CBM_48"/>
    <property type="match status" value="1"/>
</dbReference>
<keyword evidence="9 14" id="KW-0326">Glycosidase</keyword>
<evidence type="ECO:0000256" key="14">
    <source>
        <dbReference type="PIRNR" id="PIRNR006337"/>
    </source>
</evidence>
<evidence type="ECO:0000256" key="13">
    <source>
        <dbReference type="NCBIfam" id="TIGR02402"/>
    </source>
</evidence>
<dbReference type="InterPro" id="IPR004193">
    <property type="entry name" value="Glyco_hydro_13_N"/>
</dbReference>
<dbReference type="Gene3D" id="3.20.20.80">
    <property type="entry name" value="Glycosidases"/>
    <property type="match status" value="1"/>
</dbReference>
<evidence type="ECO:0000256" key="9">
    <source>
        <dbReference type="ARBA" id="ARBA00023295"/>
    </source>
</evidence>
<dbReference type="GO" id="GO:0005992">
    <property type="term" value="P:trehalose biosynthetic process"/>
    <property type="evidence" value="ECO:0007669"/>
    <property type="project" value="UniProtKB-UniRule"/>
</dbReference>
<keyword evidence="8" id="KW-0119">Carbohydrate metabolism</keyword>
<feature type="region of interest" description="Disordered" evidence="17">
    <location>
        <begin position="1"/>
        <end position="33"/>
    </location>
</feature>
<dbReference type="SMART" id="SM00642">
    <property type="entry name" value="Aamy"/>
    <property type="match status" value="1"/>
</dbReference>
<dbReference type="InterPro" id="IPR014756">
    <property type="entry name" value="Ig_E-set"/>
</dbReference>
<protein>
    <recommendedName>
        <fullName evidence="5 13">Malto-oligosyltrehalose trehalohydrolase</fullName>
        <shortName evidence="14">MTHase</shortName>
        <ecNumber evidence="4 13">3.2.1.141</ecNumber>
    </recommendedName>
    <alternativeName>
        <fullName evidence="11 14">4-alpha-D-((1-&gt;4)-alpha-D-glucano)trehalose trehalohydrolase</fullName>
    </alternativeName>
    <alternativeName>
        <fullName evidence="10 14">Maltooligosyl trehalose trehalohydrolase</fullName>
    </alternativeName>
</protein>
<proteinExistence type="inferred from homology"/>
<organism evidence="19 20">
    <name type="scientific">Propylenella binzhouense</name>
    <dbReference type="NCBI Taxonomy" id="2555902"/>
    <lineage>
        <taxon>Bacteria</taxon>
        <taxon>Pseudomonadati</taxon>
        <taxon>Pseudomonadota</taxon>
        <taxon>Alphaproteobacteria</taxon>
        <taxon>Hyphomicrobiales</taxon>
        <taxon>Propylenellaceae</taxon>
        <taxon>Propylenella</taxon>
    </lineage>
</organism>
<reference evidence="19" key="1">
    <citation type="submission" date="2019-03" db="EMBL/GenBank/DDBJ databases">
        <title>Afifella sp. nov., isolated from activated sludge.</title>
        <authorList>
            <person name="Li Q."/>
            <person name="Liu Y."/>
        </authorList>
    </citation>
    <scope>NUCLEOTIDE SEQUENCE</scope>
    <source>
        <strain evidence="19">L72</strain>
    </source>
</reference>
<dbReference type="SUPFAM" id="SSF81296">
    <property type="entry name" value="E set domains"/>
    <property type="match status" value="1"/>
</dbReference>
<dbReference type="EMBL" id="SPKJ01000003">
    <property type="protein sequence ID" value="MYZ46497.1"/>
    <property type="molecule type" value="Genomic_DNA"/>
</dbReference>
<dbReference type="InterPro" id="IPR006047">
    <property type="entry name" value="GH13_cat_dom"/>
</dbReference>
<evidence type="ECO:0000256" key="3">
    <source>
        <dbReference type="ARBA" id="ARBA00008061"/>
    </source>
</evidence>
<evidence type="ECO:0000256" key="16">
    <source>
        <dbReference type="PIRSR" id="PIRSR006337-3"/>
    </source>
</evidence>
<evidence type="ECO:0000259" key="18">
    <source>
        <dbReference type="SMART" id="SM00642"/>
    </source>
</evidence>
<dbReference type="GO" id="GO:0005737">
    <property type="term" value="C:cytoplasm"/>
    <property type="evidence" value="ECO:0007669"/>
    <property type="project" value="UniProtKB-SubCell"/>
</dbReference>
<feature type="active site" description="Nucleophile" evidence="15">
    <location>
        <position position="277"/>
    </location>
</feature>
<evidence type="ECO:0000256" key="11">
    <source>
        <dbReference type="ARBA" id="ARBA00033284"/>
    </source>
</evidence>
<dbReference type="Gene3D" id="1.10.10.760">
    <property type="entry name" value="E-set domains of sugar-utilizing enzymes"/>
    <property type="match status" value="1"/>
</dbReference>
<evidence type="ECO:0000256" key="8">
    <source>
        <dbReference type="ARBA" id="ARBA00023277"/>
    </source>
</evidence>
<dbReference type="Gene3D" id="2.60.40.10">
    <property type="entry name" value="Immunoglobulins"/>
    <property type="match status" value="1"/>
</dbReference>
<dbReference type="Proteomes" id="UP000773614">
    <property type="component" value="Unassembled WGS sequence"/>
</dbReference>
<accession>A0A964T2Q7</accession>
<dbReference type="PANTHER" id="PTHR43651:SF11">
    <property type="entry name" value="MALTO-OLIGOSYLTREHALOSE TREHALOHYDROLASE"/>
    <property type="match status" value="1"/>
</dbReference>
<dbReference type="SUPFAM" id="SSF51445">
    <property type="entry name" value="(Trans)glycosidases"/>
    <property type="match status" value="1"/>
</dbReference>
<comment type="pathway">
    <text evidence="2 14">Glycan biosynthesis; trehalose biosynthesis.</text>
</comment>
<evidence type="ECO:0000256" key="4">
    <source>
        <dbReference type="ARBA" id="ARBA00012268"/>
    </source>
</evidence>
<evidence type="ECO:0000313" key="20">
    <source>
        <dbReference type="Proteomes" id="UP000773614"/>
    </source>
</evidence>
<feature type="active site" description="Proton donor" evidence="15">
    <location>
        <position position="312"/>
    </location>
</feature>
<evidence type="ECO:0000256" key="5">
    <source>
        <dbReference type="ARBA" id="ARBA00015938"/>
    </source>
</evidence>
<dbReference type="PANTHER" id="PTHR43651">
    <property type="entry name" value="1,4-ALPHA-GLUCAN-BRANCHING ENZYME"/>
    <property type="match status" value="1"/>
</dbReference>
<dbReference type="GO" id="GO:0033942">
    <property type="term" value="F:4-alpha-D-(1-&gt;4)-alpha-D-glucanotrehalose trehalohydrolase activity"/>
    <property type="evidence" value="ECO:0007669"/>
    <property type="project" value="UniProtKB-EC"/>
</dbReference>
<comment type="subcellular location">
    <subcellularLocation>
        <location evidence="1 15">Cytoplasm</location>
    </subcellularLocation>
</comment>
<evidence type="ECO:0000256" key="12">
    <source>
        <dbReference type="ARBA" id="ARBA00034013"/>
    </source>
</evidence>
<feature type="site" description="Transition state stabilizer" evidence="16">
    <location>
        <position position="407"/>
    </location>
</feature>
<evidence type="ECO:0000256" key="6">
    <source>
        <dbReference type="ARBA" id="ARBA00022490"/>
    </source>
</evidence>
<dbReference type="EC" id="3.2.1.141" evidence="4 13"/>
<evidence type="ECO:0000256" key="10">
    <source>
        <dbReference type="ARBA" id="ARBA00032057"/>
    </source>
</evidence>
<dbReference type="PIRSF" id="PIRSF006337">
    <property type="entry name" value="Trehalose_TreZ"/>
    <property type="match status" value="1"/>
</dbReference>
<keyword evidence="7 14" id="KW-0378">Hydrolase</keyword>
<comment type="catalytic activity">
    <reaction evidence="12 14">
        <text>hydrolysis of (1-&gt;4)-alpha-D-glucosidic linkage in 4-alpha-D-[(1-&gt;4)-alpha-D-glucanosyl]n trehalose to yield trehalose and (1-&gt;4)-alpha-D-glucan.</text>
        <dbReference type="EC" id="3.2.1.141"/>
    </reaction>
</comment>
<dbReference type="InterPro" id="IPR013783">
    <property type="entry name" value="Ig-like_fold"/>
</dbReference>
<comment type="caution">
    <text evidence="19">The sequence shown here is derived from an EMBL/GenBank/DDBJ whole genome shotgun (WGS) entry which is preliminary data.</text>
</comment>
<dbReference type="CDD" id="cd11325">
    <property type="entry name" value="AmyAc_GTHase"/>
    <property type="match status" value="1"/>
</dbReference>
<evidence type="ECO:0000256" key="17">
    <source>
        <dbReference type="SAM" id="MobiDB-lite"/>
    </source>
</evidence>
<dbReference type="InterPro" id="IPR012768">
    <property type="entry name" value="Trehalose_TreZ"/>
</dbReference>
<dbReference type="InterPro" id="IPR022567">
    <property type="entry name" value="DUF3459"/>
</dbReference>
<keyword evidence="20" id="KW-1185">Reference proteome</keyword>
<feature type="domain" description="Glycosyl hydrolase family 13 catalytic" evidence="18">
    <location>
        <begin position="104"/>
        <end position="478"/>
    </location>
</feature>